<accession>A0A0V1MZ63</accession>
<dbReference type="EMBL" id="JYDO01000023">
    <property type="protein sequence ID" value="KRZ77028.1"/>
    <property type="molecule type" value="Genomic_DNA"/>
</dbReference>
<keyword evidence="2" id="KW-1185">Reference proteome</keyword>
<sequence>MAPIKLKQNSTSTILAHKNVTKALLTYCRVSKVTPSANVLPGALILSNLRYCCSQLDYTGNVGIFLIRKKVIYSRSSLPELDEKVLKNKANF</sequence>
<dbReference type="Proteomes" id="UP000054843">
    <property type="component" value="Unassembled WGS sequence"/>
</dbReference>
<gene>
    <name evidence="1" type="ORF">T10_5772</name>
</gene>
<name>A0A0V1MZ63_9BILA</name>
<protein>
    <submittedName>
        <fullName evidence="1">Uncharacterized protein</fullName>
    </submittedName>
</protein>
<proteinExistence type="predicted"/>
<evidence type="ECO:0000313" key="2">
    <source>
        <dbReference type="Proteomes" id="UP000054843"/>
    </source>
</evidence>
<reference evidence="1 2" key="1">
    <citation type="submission" date="2015-01" db="EMBL/GenBank/DDBJ databases">
        <title>Evolution of Trichinella species and genotypes.</title>
        <authorList>
            <person name="Korhonen P.K."/>
            <person name="Edoardo P."/>
            <person name="Giuseppe L.R."/>
            <person name="Gasser R.B."/>
        </authorList>
    </citation>
    <scope>NUCLEOTIDE SEQUENCE [LARGE SCALE GENOMIC DNA]</scope>
    <source>
        <strain evidence="1">ISS1980</strain>
    </source>
</reference>
<comment type="caution">
    <text evidence="1">The sequence shown here is derived from an EMBL/GenBank/DDBJ whole genome shotgun (WGS) entry which is preliminary data.</text>
</comment>
<dbReference type="AlphaFoldDB" id="A0A0V1MZ63"/>
<evidence type="ECO:0000313" key="1">
    <source>
        <dbReference type="EMBL" id="KRZ77028.1"/>
    </source>
</evidence>
<organism evidence="1 2">
    <name type="scientific">Trichinella papuae</name>
    <dbReference type="NCBI Taxonomy" id="268474"/>
    <lineage>
        <taxon>Eukaryota</taxon>
        <taxon>Metazoa</taxon>
        <taxon>Ecdysozoa</taxon>
        <taxon>Nematoda</taxon>
        <taxon>Enoplea</taxon>
        <taxon>Dorylaimia</taxon>
        <taxon>Trichinellida</taxon>
        <taxon>Trichinellidae</taxon>
        <taxon>Trichinella</taxon>
    </lineage>
</organism>